<organism evidence="1 2">
    <name type="scientific">Novosphingobium album</name>
    <name type="common">ex Liu et al. 2023</name>
    <dbReference type="NCBI Taxonomy" id="3031130"/>
    <lineage>
        <taxon>Bacteria</taxon>
        <taxon>Pseudomonadati</taxon>
        <taxon>Pseudomonadota</taxon>
        <taxon>Alphaproteobacteria</taxon>
        <taxon>Sphingomonadales</taxon>
        <taxon>Sphingomonadaceae</taxon>
        <taxon>Novosphingobium</taxon>
    </lineage>
</organism>
<accession>A0ABT5WPD3</accession>
<dbReference type="InterPro" id="IPR012340">
    <property type="entry name" value="NA-bd_OB-fold"/>
</dbReference>
<dbReference type="Proteomes" id="UP001216253">
    <property type="component" value="Unassembled WGS sequence"/>
</dbReference>
<dbReference type="SUPFAM" id="SSF50249">
    <property type="entry name" value="Nucleic acid-binding proteins"/>
    <property type="match status" value="1"/>
</dbReference>
<gene>
    <name evidence="1" type="ORF">PYV00_09170</name>
</gene>
<reference evidence="1 2" key="1">
    <citation type="submission" date="2023-03" db="EMBL/GenBank/DDBJ databases">
        <title>NovoSphingobium album sp. nov. isolated from polycyclic aromatic hydrocarbons- and heavy-metal polluted soil.</title>
        <authorList>
            <person name="Liu Z."/>
            <person name="Wang K."/>
        </authorList>
    </citation>
    <scope>NUCLEOTIDE SEQUENCE [LARGE SCALE GENOMIC DNA]</scope>
    <source>
        <strain evidence="1 2">H3SJ31-1</strain>
    </source>
</reference>
<proteinExistence type="predicted"/>
<dbReference type="GO" id="GO:0003677">
    <property type="term" value="F:DNA binding"/>
    <property type="evidence" value="ECO:0007669"/>
    <property type="project" value="UniProtKB-KW"/>
</dbReference>
<dbReference type="RefSeq" id="WP_275227971.1">
    <property type="nucleotide sequence ID" value="NZ_JARESE010000028.1"/>
</dbReference>
<keyword evidence="1" id="KW-0238">DNA-binding</keyword>
<dbReference type="Gene3D" id="2.40.50.140">
    <property type="entry name" value="Nucleic acid-binding proteins"/>
    <property type="match status" value="1"/>
</dbReference>
<dbReference type="EMBL" id="JARESE010000028">
    <property type="protein sequence ID" value="MDE8651889.1"/>
    <property type="molecule type" value="Genomic_DNA"/>
</dbReference>
<name>A0ABT5WPD3_9SPHN</name>
<evidence type="ECO:0000313" key="2">
    <source>
        <dbReference type="Proteomes" id="UP001216253"/>
    </source>
</evidence>
<keyword evidence="2" id="KW-1185">Reference proteome</keyword>
<evidence type="ECO:0000313" key="1">
    <source>
        <dbReference type="EMBL" id="MDE8651889.1"/>
    </source>
</evidence>
<comment type="caution">
    <text evidence="1">The sequence shown here is derived from an EMBL/GenBank/DDBJ whole genome shotgun (WGS) entry which is preliminary data.</text>
</comment>
<sequence>MNFIHVEITAEPIEPGRTFTDKQTGMVRPAQPKQKAYLWSGGSYPIPFTVNVPASGPYRPGRYLMAGDVFKPGQYGLEFRAIKLELVALDEGVKQAGEKPKVAAVG</sequence>
<protein>
    <submittedName>
        <fullName evidence="1">Single-stranded DNA-binding protein</fullName>
    </submittedName>
</protein>